<dbReference type="Proteomes" id="UP000178991">
    <property type="component" value="Unassembled WGS sequence"/>
</dbReference>
<dbReference type="NCBIfam" id="TIGR00613">
    <property type="entry name" value="reco"/>
    <property type="match status" value="1"/>
</dbReference>
<dbReference type="InterPro" id="IPR012340">
    <property type="entry name" value="NA-bd_OB-fold"/>
</dbReference>
<evidence type="ECO:0000256" key="6">
    <source>
        <dbReference type="ARBA" id="ARBA00033409"/>
    </source>
</evidence>
<accession>A0A1G2HL27</accession>
<evidence type="ECO:0000256" key="7">
    <source>
        <dbReference type="HAMAP-Rule" id="MF_00201"/>
    </source>
</evidence>
<evidence type="ECO:0000256" key="1">
    <source>
        <dbReference type="ARBA" id="ARBA00007452"/>
    </source>
</evidence>
<dbReference type="GO" id="GO:0006302">
    <property type="term" value="P:double-strand break repair"/>
    <property type="evidence" value="ECO:0007669"/>
    <property type="project" value="TreeGrafter"/>
</dbReference>
<name>A0A1G2HL27_9BACT</name>
<dbReference type="Gene3D" id="1.20.1440.120">
    <property type="entry name" value="Recombination protein O, C-terminal domain"/>
    <property type="match status" value="1"/>
</dbReference>
<dbReference type="Pfam" id="PF02565">
    <property type="entry name" value="RecO_C"/>
    <property type="match status" value="1"/>
</dbReference>
<dbReference type="AlphaFoldDB" id="A0A1G2HL27"/>
<dbReference type="GO" id="GO:0043590">
    <property type="term" value="C:bacterial nucleoid"/>
    <property type="evidence" value="ECO:0007669"/>
    <property type="project" value="TreeGrafter"/>
</dbReference>
<evidence type="ECO:0000313" key="11">
    <source>
        <dbReference type="Proteomes" id="UP000178991"/>
    </source>
</evidence>
<keyword evidence="3 7" id="KW-0227">DNA damage</keyword>
<gene>
    <name evidence="7" type="primary">recO</name>
    <name evidence="10" type="ORF">A2639_03290</name>
</gene>
<keyword evidence="4 7" id="KW-0233">DNA recombination</keyword>
<proteinExistence type="inferred from homology"/>
<evidence type="ECO:0000256" key="5">
    <source>
        <dbReference type="ARBA" id="ARBA00023204"/>
    </source>
</evidence>
<feature type="transmembrane region" description="Helical" evidence="8">
    <location>
        <begin position="132"/>
        <end position="152"/>
    </location>
</feature>
<dbReference type="GO" id="GO:0006310">
    <property type="term" value="P:DNA recombination"/>
    <property type="evidence" value="ECO:0007669"/>
    <property type="project" value="UniProtKB-UniRule"/>
</dbReference>
<sequence>MTVHYKTEGFVFKKEERLEADRIFSVFTKDFGRVEIVGKSIRKINAKLRGNIEVFSLSEIEFIQGKSQKTLTDVILIQKFSSLIDNPEKLLLAIKISKVIDDFVKGQEEDEKIWDLIIDAFKKLNNCAPQNISYLLIYYYFIWNFIFILGYGPELYICAVCSQKLNPHSLYFSYKEGGVTCTSCSLVQKDCIKITSDIVKVIRLTLKKDWETLSKIKMEIGSQKLLKEVSEKYYLYLKSNFVTDTIKI</sequence>
<evidence type="ECO:0000256" key="2">
    <source>
        <dbReference type="ARBA" id="ARBA00021310"/>
    </source>
</evidence>
<dbReference type="InterPro" id="IPR022572">
    <property type="entry name" value="DNA_rep/recomb_RecO_N"/>
</dbReference>
<feature type="domain" description="DNA replication/recombination mediator RecO N-terminal" evidence="9">
    <location>
        <begin position="4"/>
        <end position="80"/>
    </location>
</feature>
<evidence type="ECO:0000256" key="4">
    <source>
        <dbReference type="ARBA" id="ARBA00023172"/>
    </source>
</evidence>
<keyword evidence="8" id="KW-0472">Membrane</keyword>
<dbReference type="Gene3D" id="2.40.50.140">
    <property type="entry name" value="Nucleic acid-binding proteins"/>
    <property type="match status" value="1"/>
</dbReference>
<dbReference type="InterPro" id="IPR037278">
    <property type="entry name" value="ARFGAP/RecO"/>
</dbReference>
<evidence type="ECO:0000256" key="3">
    <source>
        <dbReference type="ARBA" id="ARBA00022763"/>
    </source>
</evidence>
<comment type="caution">
    <text evidence="10">The sequence shown here is derived from an EMBL/GenBank/DDBJ whole genome shotgun (WGS) entry which is preliminary data.</text>
</comment>
<evidence type="ECO:0000256" key="8">
    <source>
        <dbReference type="SAM" id="Phobius"/>
    </source>
</evidence>
<comment type="function">
    <text evidence="7">Involved in DNA repair and RecF pathway recombination.</text>
</comment>
<protein>
    <recommendedName>
        <fullName evidence="2 7">DNA repair protein RecO</fullName>
    </recommendedName>
    <alternativeName>
        <fullName evidence="6 7">Recombination protein O</fullName>
    </alternativeName>
</protein>
<dbReference type="PANTHER" id="PTHR33991:SF1">
    <property type="entry name" value="DNA REPAIR PROTEIN RECO"/>
    <property type="match status" value="1"/>
</dbReference>
<dbReference type="SUPFAM" id="SSF50249">
    <property type="entry name" value="Nucleic acid-binding proteins"/>
    <property type="match status" value="1"/>
</dbReference>
<reference evidence="10 11" key="1">
    <citation type="journal article" date="2016" name="Nat. Commun.">
        <title>Thousands of microbial genomes shed light on interconnected biogeochemical processes in an aquifer system.</title>
        <authorList>
            <person name="Anantharaman K."/>
            <person name="Brown C.T."/>
            <person name="Hug L.A."/>
            <person name="Sharon I."/>
            <person name="Castelle C.J."/>
            <person name="Probst A.J."/>
            <person name="Thomas B.C."/>
            <person name="Singh A."/>
            <person name="Wilkins M.J."/>
            <person name="Karaoz U."/>
            <person name="Brodie E.L."/>
            <person name="Williams K.H."/>
            <person name="Hubbard S.S."/>
            <person name="Banfield J.F."/>
        </authorList>
    </citation>
    <scope>NUCLEOTIDE SEQUENCE [LARGE SCALE GENOMIC DNA]</scope>
</reference>
<comment type="similarity">
    <text evidence="1 7">Belongs to the RecO family.</text>
</comment>
<dbReference type="InterPro" id="IPR042242">
    <property type="entry name" value="RecO_C"/>
</dbReference>
<dbReference type="HAMAP" id="MF_00201">
    <property type="entry name" value="RecO"/>
    <property type="match status" value="1"/>
</dbReference>
<organism evidence="10 11">
    <name type="scientific">Candidatus Staskawiczbacteria bacterium RIFCSPHIGHO2_01_FULL_34_27</name>
    <dbReference type="NCBI Taxonomy" id="1802199"/>
    <lineage>
        <taxon>Bacteria</taxon>
        <taxon>Candidatus Staskawicziibacteriota</taxon>
    </lineage>
</organism>
<keyword evidence="8" id="KW-0812">Transmembrane</keyword>
<keyword evidence="5 7" id="KW-0234">DNA repair</keyword>
<dbReference type="InterPro" id="IPR003717">
    <property type="entry name" value="RecO"/>
</dbReference>
<dbReference type="Pfam" id="PF11967">
    <property type="entry name" value="RecO_N"/>
    <property type="match status" value="1"/>
</dbReference>
<evidence type="ECO:0000259" key="9">
    <source>
        <dbReference type="Pfam" id="PF11967"/>
    </source>
</evidence>
<keyword evidence="8" id="KW-1133">Transmembrane helix</keyword>
<dbReference type="EMBL" id="MHOL01000005">
    <property type="protein sequence ID" value="OGZ63192.1"/>
    <property type="molecule type" value="Genomic_DNA"/>
</dbReference>
<dbReference type="PANTHER" id="PTHR33991">
    <property type="entry name" value="DNA REPAIR PROTEIN RECO"/>
    <property type="match status" value="1"/>
</dbReference>
<evidence type="ECO:0000313" key="10">
    <source>
        <dbReference type="EMBL" id="OGZ63192.1"/>
    </source>
</evidence>
<dbReference type="SUPFAM" id="SSF57863">
    <property type="entry name" value="ArfGap/RecO-like zinc finger"/>
    <property type="match status" value="1"/>
</dbReference>